<accession>A0A7J8DFF9</accession>
<comment type="similarity">
    <text evidence="2">Belongs to the BPI/LBP/Plunc superfamily. Plunc family.</text>
</comment>
<keyword evidence="5" id="KW-1015">Disulfide bond</keyword>
<sequence length="249" mass="27002">MFQLWKVVLLCGLLTGTSASPLESVPEDLGGSANRATPTLDGGLNALDNTLEAVPRRQKDNVAALQDSNVWQLAQKELQDIKNLVNNGLSSILPINVQDLGVKISDTRVLDVKAELAPDHENLNLRFSITVKVTQSLPFIGQVVNLKASLNLLTGVRIETNVKTGHHAVVQRECKGDPGSIQLTLLGGWSELVNNFVNLEFSATSKIVSSLVQQQVCPLIEAITSNLNVDFVQKIIINLQQGVQQQISI</sequence>
<dbReference type="GO" id="GO:0070062">
    <property type="term" value="C:extracellular exosome"/>
    <property type="evidence" value="ECO:0007669"/>
    <property type="project" value="TreeGrafter"/>
</dbReference>
<feature type="domain" description="Lipid-binding serum glycoprotein N-terminal" evidence="7">
    <location>
        <begin position="71"/>
        <end position="226"/>
    </location>
</feature>
<dbReference type="SUPFAM" id="SSF55394">
    <property type="entry name" value="Bactericidal permeability-increasing protein, BPI"/>
    <property type="match status" value="1"/>
</dbReference>
<dbReference type="GO" id="GO:0030141">
    <property type="term" value="C:secretory granule"/>
    <property type="evidence" value="ECO:0007669"/>
    <property type="project" value="TreeGrafter"/>
</dbReference>
<protein>
    <submittedName>
        <fullName evidence="8">BPI fold containing family A member 2</fullName>
    </submittedName>
</protein>
<evidence type="ECO:0000313" key="9">
    <source>
        <dbReference type="Proteomes" id="UP000593571"/>
    </source>
</evidence>
<dbReference type="Pfam" id="PF01273">
    <property type="entry name" value="LBP_BPI_CETP"/>
    <property type="match status" value="1"/>
</dbReference>
<evidence type="ECO:0000259" key="7">
    <source>
        <dbReference type="Pfam" id="PF01273"/>
    </source>
</evidence>
<name>A0A7J8DFF9_ROUAE</name>
<evidence type="ECO:0000256" key="5">
    <source>
        <dbReference type="ARBA" id="ARBA00023157"/>
    </source>
</evidence>
<evidence type="ECO:0000313" key="8">
    <source>
        <dbReference type="EMBL" id="KAF6421766.1"/>
    </source>
</evidence>
<dbReference type="InterPro" id="IPR017943">
    <property type="entry name" value="Bactericidal_perm-incr_a/b_dom"/>
</dbReference>
<reference evidence="8 9" key="1">
    <citation type="journal article" date="2020" name="Nature">
        <title>Six reference-quality genomes reveal evolution of bat adaptations.</title>
        <authorList>
            <person name="Jebb D."/>
            <person name="Huang Z."/>
            <person name="Pippel M."/>
            <person name="Hughes G.M."/>
            <person name="Lavrichenko K."/>
            <person name="Devanna P."/>
            <person name="Winkler S."/>
            <person name="Jermiin L.S."/>
            <person name="Skirmuntt E.C."/>
            <person name="Katzourakis A."/>
            <person name="Burkitt-Gray L."/>
            <person name="Ray D.A."/>
            <person name="Sullivan K.A.M."/>
            <person name="Roscito J.G."/>
            <person name="Kirilenko B.M."/>
            <person name="Davalos L.M."/>
            <person name="Corthals A.P."/>
            <person name="Power M.L."/>
            <person name="Jones G."/>
            <person name="Ransome R.D."/>
            <person name="Dechmann D.K.N."/>
            <person name="Locatelli A.G."/>
            <person name="Puechmaille S.J."/>
            <person name="Fedrigo O."/>
            <person name="Jarvis E.D."/>
            <person name="Hiller M."/>
            <person name="Vernes S.C."/>
            <person name="Myers E.W."/>
            <person name="Teeling E.C."/>
        </authorList>
    </citation>
    <scope>NUCLEOTIDE SEQUENCE [LARGE SCALE GENOMIC DNA]</scope>
    <source>
        <strain evidence="8">MRouAeg1</strain>
        <tissue evidence="8">Muscle</tissue>
    </source>
</reference>
<dbReference type="GO" id="GO:0001530">
    <property type="term" value="F:lipopolysaccharide binding"/>
    <property type="evidence" value="ECO:0007669"/>
    <property type="project" value="TreeGrafter"/>
</dbReference>
<evidence type="ECO:0000256" key="2">
    <source>
        <dbReference type="ARBA" id="ARBA00009020"/>
    </source>
</evidence>
<gene>
    <name evidence="8" type="ORF">HJG63_001546</name>
</gene>
<proteinExistence type="inferred from homology"/>
<dbReference type="Gene3D" id="3.15.10.10">
    <property type="entry name" value="Bactericidal permeability-increasing protein, domain 1"/>
    <property type="match status" value="1"/>
</dbReference>
<evidence type="ECO:0000256" key="3">
    <source>
        <dbReference type="ARBA" id="ARBA00022525"/>
    </source>
</evidence>
<keyword evidence="4 6" id="KW-0732">Signal</keyword>
<dbReference type="InterPro" id="IPR052507">
    <property type="entry name" value="BPI_fold-antibacterial"/>
</dbReference>
<feature type="signal peptide" evidence="6">
    <location>
        <begin position="1"/>
        <end position="19"/>
    </location>
</feature>
<dbReference type="InterPro" id="IPR017942">
    <property type="entry name" value="Lipid-bd_serum_glycop_N"/>
</dbReference>
<comment type="caution">
    <text evidence="8">The sequence shown here is derived from an EMBL/GenBank/DDBJ whole genome shotgun (WGS) entry which is preliminary data.</text>
</comment>
<evidence type="ECO:0000256" key="6">
    <source>
        <dbReference type="SAM" id="SignalP"/>
    </source>
</evidence>
<feature type="chain" id="PRO_5029658613" evidence="6">
    <location>
        <begin position="20"/>
        <end position="249"/>
    </location>
</feature>
<evidence type="ECO:0000256" key="1">
    <source>
        <dbReference type="ARBA" id="ARBA00004613"/>
    </source>
</evidence>
<evidence type="ECO:0000256" key="4">
    <source>
        <dbReference type="ARBA" id="ARBA00022729"/>
    </source>
</evidence>
<dbReference type="PANTHER" id="PTHR47145">
    <property type="entry name" value="BPI FOLD-CONTAINING FAMILY A MEMBER 2"/>
    <property type="match status" value="1"/>
</dbReference>
<dbReference type="PANTHER" id="PTHR47145:SF1">
    <property type="entry name" value="BPI FOLD-CONTAINING FAMILY A MEMBER 2"/>
    <property type="match status" value="1"/>
</dbReference>
<comment type="subcellular location">
    <subcellularLocation>
        <location evidence="1">Secreted</location>
    </subcellularLocation>
</comment>
<keyword evidence="3" id="KW-0964">Secreted</keyword>
<organism evidence="8 9">
    <name type="scientific">Rousettus aegyptiacus</name>
    <name type="common">Egyptian fruit bat</name>
    <name type="synonym">Pteropus aegyptiacus</name>
    <dbReference type="NCBI Taxonomy" id="9407"/>
    <lineage>
        <taxon>Eukaryota</taxon>
        <taxon>Metazoa</taxon>
        <taxon>Chordata</taxon>
        <taxon>Craniata</taxon>
        <taxon>Vertebrata</taxon>
        <taxon>Euteleostomi</taxon>
        <taxon>Mammalia</taxon>
        <taxon>Eutheria</taxon>
        <taxon>Laurasiatheria</taxon>
        <taxon>Chiroptera</taxon>
        <taxon>Yinpterochiroptera</taxon>
        <taxon>Pteropodoidea</taxon>
        <taxon>Pteropodidae</taxon>
        <taxon>Rousettinae</taxon>
        <taxon>Rousettus</taxon>
    </lineage>
</organism>
<keyword evidence="9" id="KW-1185">Reference proteome</keyword>
<dbReference type="EMBL" id="JACASE010000012">
    <property type="protein sequence ID" value="KAF6421766.1"/>
    <property type="molecule type" value="Genomic_DNA"/>
</dbReference>
<dbReference type="Proteomes" id="UP000593571">
    <property type="component" value="Unassembled WGS sequence"/>
</dbReference>
<dbReference type="AlphaFoldDB" id="A0A7J8DFF9"/>